<gene>
    <name evidence="7" type="ORF">A3770_03p22490</name>
</gene>
<dbReference type="PANTHER" id="PTHR13339">
    <property type="entry name" value="COP9 SIGNALOSOME COMPLEX SUBUNIT 8"/>
    <property type="match status" value="1"/>
</dbReference>
<dbReference type="InterPro" id="IPR033464">
    <property type="entry name" value="CSN8_PSD8_EIF3K"/>
</dbReference>
<evidence type="ECO:0000256" key="4">
    <source>
        <dbReference type="ARBA" id="ARBA00022790"/>
    </source>
</evidence>
<dbReference type="PANTHER" id="PTHR13339:SF0">
    <property type="entry name" value="COP9 SIGNALOSOME COMPLEX SUBUNIT 8"/>
    <property type="match status" value="1"/>
</dbReference>
<dbReference type="Gene3D" id="1.25.40.990">
    <property type="match status" value="1"/>
</dbReference>
<comment type="subcellular location">
    <subcellularLocation>
        <location evidence="2">Cytoplasm</location>
    </subcellularLocation>
    <subcellularLocation>
        <location evidence="1">Nucleus</location>
    </subcellularLocation>
</comment>
<dbReference type="EMBL" id="CP031036">
    <property type="protein sequence ID" value="QDZ19731.1"/>
    <property type="molecule type" value="Genomic_DNA"/>
</dbReference>
<proteinExistence type="predicted"/>
<dbReference type="InterPro" id="IPR033205">
    <property type="entry name" value="COP9_CSN8"/>
</dbReference>
<evidence type="ECO:0000256" key="2">
    <source>
        <dbReference type="ARBA" id="ARBA00004496"/>
    </source>
</evidence>
<keyword evidence="5" id="KW-0539">Nucleus</keyword>
<dbReference type="STRING" id="1764295.A0A5B8MHH5"/>
<sequence length="199" mass="22446">MEDVKRRVAEGKYAEAAKTCERIELETAGEASCQLEWVYSAQIVCHLIAGQVNDARFCWKRVPDTLRENAEIQNVCKVLKTLWEKDYVGFHKNVSAHPWSELLLPLMGQLAAETRSRVQRIITKAYTSISLDALTSMLACTMDEALQVVEKNGWKLDPSSNTIEISDKACEDSSEGSRYIPGTGLEEMTKYVLHLDMQN</sequence>
<protein>
    <submittedName>
        <fullName evidence="7">Subunit 8 of COP9 signalosome complex</fullName>
    </submittedName>
</protein>
<organism evidence="7 8">
    <name type="scientific">Chloropicon primus</name>
    <dbReference type="NCBI Taxonomy" id="1764295"/>
    <lineage>
        <taxon>Eukaryota</taxon>
        <taxon>Viridiplantae</taxon>
        <taxon>Chlorophyta</taxon>
        <taxon>Chloropicophyceae</taxon>
        <taxon>Chloropicales</taxon>
        <taxon>Chloropicaceae</taxon>
        <taxon>Chloropicon</taxon>
    </lineage>
</organism>
<dbReference type="GO" id="GO:0008180">
    <property type="term" value="C:COP9 signalosome"/>
    <property type="evidence" value="ECO:0007669"/>
    <property type="project" value="UniProtKB-KW"/>
</dbReference>
<keyword evidence="3" id="KW-0963">Cytoplasm</keyword>
<dbReference type="Pfam" id="PF10075">
    <property type="entry name" value="CSN8_PSD8_EIF3K"/>
    <property type="match status" value="1"/>
</dbReference>
<feature type="domain" description="CSN8/PSMD8/EIF3K" evidence="6">
    <location>
        <begin position="36"/>
        <end position="165"/>
    </location>
</feature>
<dbReference type="Proteomes" id="UP000316726">
    <property type="component" value="Chromosome 3"/>
</dbReference>
<evidence type="ECO:0000256" key="5">
    <source>
        <dbReference type="ARBA" id="ARBA00023242"/>
    </source>
</evidence>
<evidence type="ECO:0000259" key="6">
    <source>
        <dbReference type="Pfam" id="PF10075"/>
    </source>
</evidence>
<evidence type="ECO:0000256" key="3">
    <source>
        <dbReference type="ARBA" id="ARBA00022490"/>
    </source>
</evidence>
<name>A0A5B8MHH5_9CHLO</name>
<dbReference type="AlphaFoldDB" id="A0A5B8MHH5"/>
<accession>A0A5B8MHH5</accession>
<evidence type="ECO:0000256" key="1">
    <source>
        <dbReference type="ARBA" id="ARBA00004123"/>
    </source>
</evidence>
<evidence type="ECO:0000313" key="8">
    <source>
        <dbReference type="Proteomes" id="UP000316726"/>
    </source>
</evidence>
<dbReference type="GO" id="GO:0005737">
    <property type="term" value="C:cytoplasm"/>
    <property type="evidence" value="ECO:0007669"/>
    <property type="project" value="UniProtKB-SubCell"/>
</dbReference>
<evidence type="ECO:0000313" key="7">
    <source>
        <dbReference type="EMBL" id="QDZ19731.1"/>
    </source>
</evidence>
<dbReference type="GO" id="GO:0000338">
    <property type="term" value="P:protein deneddylation"/>
    <property type="evidence" value="ECO:0007669"/>
    <property type="project" value="InterPro"/>
</dbReference>
<keyword evidence="8" id="KW-1185">Reference proteome</keyword>
<reference evidence="7 8" key="1">
    <citation type="submission" date="2018-07" db="EMBL/GenBank/DDBJ databases">
        <title>The complete nuclear genome of the prasinophyte Chloropicon primus (CCMP1205).</title>
        <authorList>
            <person name="Pombert J.-F."/>
            <person name="Otis C."/>
            <person name="Turmel M."/>
            <person name="Lemieux C."/>
        </authorList>
    </citation>
    <scope>NUCLEOTIDE SEQUENCE [LARGE SCALE GENOMIC DNA]</scope>
    <source>
        <strain evidence="7 8">CCMP1205</strain>
    </source>
</reference>
<dbReference type="OrthoDB" id="5351233at2759"/>
<dbReference type="GO" id="GO:0010387">
    <property type="term" value="P:COP9 signalosome assembly"/>
    <property type="evidence" value="ECO:0007669"/>
    <property type="project" value="InterPro"/>
</dbReference>
<keyword evidence="4" id="KW-0736">Signalosome</keyword>